<evidence type="ECO:0000259" key="3">
    <source>
        <dbReference type="PROSITE" id="PS50181"/>
    </source>
</evidence>
<gene>
    <name evidence="4" type="primary">PLEST009435</name>
    <name evidence="4" type="ORF">PLESTB_001739800</name>
</gene>
<dbReference type="Gene3D" id="3.80.10.10">
    <property type="entry name" value="Ribonuclease Inhibitor"/>
    <property type="match status" value="1"/>
</dbReference>
<dbReference type="EMBL" id="BRXU01000044">
    <property type="protein sequence ID" value="GLC61287.1"/>
    <property type="molecule type" value="Genomic_DNA"/>
</dbReference>
<dbReference type="AlphaFoldDB" id="A0A9W6F9D7"/>
<feature type="compositionally biased region" description="Acidic residues" evidence="2">
    <location>
        <begin position="822"/>
        <end position="837"/>
    </location>
</feature>
<dbReference type="PROSITE" id="PS50181">
    <property type="entry name" value="FBOX"/>
    <property type="match status" value="1"/>
</dbReference>
<comment type="caution">
    <text evidence="4">The sequence shown here is derived from an EMBL/GenBank/DDBJ whole genome shotgun (WGS) entry which is preliminary data.</text>
</comment>
<feature type="region of interest" description="Disordered" evidence="2">
    <location>
        <begin position="794"/>
        <end position="837"/>
    </location>
</feature>
<feature type="compositionally biased region" description="Low complexity" evidence="2">
    <location>
        <begin position="319"/>
        <end position="335"/>
    </location>
</feature>
<dbReference type="SMART" id="SM00256">
    <property type="entry name" value="FBOX"/>
    <property type="match status" value="1"/>
</dbReference>
<dbReference type="InterPro" id="IPR001810">
    <property type="entry name" value="F-box_dom"/>
</dbReference>
<evidence type="ECO:0000256" key="2">
    <source>
        <dbReference type="SAM" id="MobiDB-lite"/>
    </source>
</evidence>
<comment type="subcellular location">
    <subcellularLocation>
        <location evidence="1">Cytoplasm</location>
        <location evidence="1">Cytoskeleton</location>
        <location evidence="1">Cilium axoneme</location>
    </subcellularLocation>
</comment>
<evidence type="ECO:0000313" key="4">
    <source>
        <dbReference type="EMBL" id="GLC61287.1"/>
    </source>
</evidence>
<feature type="region of interest" description="Disordered" evidence="2">
    <location>
        <begin position="310"/>
        <end position="378"/>
    </location>
</feature>
<proteinExistence type="predicted"/>
<feature type="region of interest" description="Disordered" evidence="2">
    <location>
        <begin position="476"/>
        <end position="499"/>
    </location>
</feature>
<evidence type="ECO:0000313" key="5">
    <source>
        <dbReference type="Proteomes" id="UP001165080"/>
    </source>
</evidence>
<sequence length="1168" mass="120899">MSGHGLPLLLAGAHDDIIFLRGRLQVPTLPDGVLSDIVSRLDLRDLLACRLVNKAWSRAAAAAVRHVDLPCKVLATAASTASGTGRRRMSRGPGVDAALRRLYRLHRVWPKAEAVTLSNLAAGQAVHAELSLQVLANHLTRWRYLRQLNLRDMPVSAIGPMSGAPAPAAQAPDGSPATIPPRAPVAATTGVDAYGGGRIGGGPGARGYIGGVPGPWDLDSLSCCLGLSRLEVELVPAKERPPAPAAVAELLSPSETQSQRQRRQQRGQRPDAAQLAAGQAALLEGLTRLTRLTHLSLRLLDLPAAVEATGGQAGGPATAGGAAEPAAAGSAKGAGTDSGEGPAKGEKADAEAGTGPAAVLRSGSDDTQGPPSAGPSGYVRGLRTAAAVVAAEAQRAAAEAAMAVAAAEYVLDAEEAGSYETDLVVGLGSGLASGSDPDRAAAAAGATAVAQVQSEEVGDQSSSVSSDEDFAALFASDSSSTTSSRRGEDDGAVAQAPGDDAAAGGAADLAVGAAAGPGPAAAAAAAAASRAAARNWTPQPSLFIRLGSKLRSLRLAGCDLRGGGALAELTSALTGLTTLSLQGRLGVSHGDLASLSRLRYLQDLSLSRVELLYDPRDPDDCPVALMTEMYGALQQLRRFQSLRFELANSGGSGIHSAHLLQLYDQPLARLRSLHLSTVVLDSDYSFHMLAELTSLTSFTMTYVTWPLALHTEDMTLLAPLSGLRRFCMHCEPSERHHLISLNGRVVEVLAGAWTHLTQLAFTGQILPDTPGAPSLRSLSTWTSLRDLSLSVAPDDDRHHFSSQQANPDSRRAPRPRPRPDSDSDSDSEYQGDSDGDDVMAGMSYLCGGAGLYNDDEEAAAAAAGALDLGVSLGCCLPPGLTRLALGGLRLRGEELLGLLGGSLTGLTSLQVLDCGLTPAHLMVGDIGATQLQELVLNDSRSWSACRSSPAQSDHDCSAQRSNLPYASGRAAAARRHQELFASARGSGESCYCCCSPSVWGSTRCLTGSRTARKTVFRKSLRAAARRASVAFGLGGGGWGSGSSSGSDGEWGEGWGGATAGAGACGCWRQRLIRHGLASLQSLRSLEFLLLGLPDDELPAEDVLEPLKALTGLRCLTLRARGMVAGNPVEVSEPLRRLARLRSLHLTGPRPDSAAALGAEEAARRLQYL</sequence>
<dbReference type="Proteomes" id="UP001165080">
    <property type="component" value="Unassembled WGS sequence"/>
</dbReference>
<dbReference type="GO" id="GO:0005930">
    <property type="term" value="C:axoneme"/>
    <property type="evidence" value="ECO:0007669"/>
    <property type="project" value="UniProtKB-SubCell"/>
</dbReference>
<keyword evidence="5" id="KW-1185">Reference proteome</keyword>
<name>A0A9W6F9D7_9CHLO</name>
<feature type="domain" description="F-box" evidence="3">
    <location>
        <begin position="23"/>
        <end position="56"/>
    </location>
</feature>
<dbReference type="SUPFAM" id="SSF52058">
    <property type="entry name" value="L domain-like"/>
    <property type="match status" value="1"/>
</dbReference>
<evidence type="ECO:0000256" key="1">
    <source>
        <dbReference type="ARBA" id="ARBA00004430"/>
    </source>
</evidence>
<protein>
    <recommendedName>
        <fullName evidence="3">F-box domain-containing protein</fullName>
    </recommendedName>
</protein>
<accession>A0A9W6F9D7</accession>
<dbReference type="CDD" id="cd09917">
    <property type="entry name" value="F-box_SF"/>
    <property type="match status" value="1"/>
</dbReference>
<feature type="region of interest" description="Disordered" evidence="2">
    <location>
        <begin position="249"/>
        <end position="273"/>
    </location>
</feature>
<dbReference type="OrthoDB" id="547616at2759"/>
<dbReference type="Pfam" id="PF12937">
    <property type="entry name" value="F-box-like"/>
    <property type="match status" value="1"/>
</dbReference>
<dbReference type="SUPFAM" id="SSF81383">
    <property type="entry name" value="F-box domain"/>
    <property type="match status" value="1"/>
</dbReference>
<organism evidence="4 5">
    <name type="scientific">Pleodorina starrii</name>
    <dbReference type="NCBI Taxonomy" id="330485"/>
    <lineage>
        <taxon>Eukaryota</taxon>
        <taxon>Viridiplantae</taxon>
        <taxon>Chlorophyta</taxon>
        <taxon>core chlorophytes</taxon>
        <taxon>Chlorophyceae</taxon>
        <taxon>CS clade</taxon>
        <taxon>Chlamydomonadales</taxon>
        <taxon>Volvocaceae</taxon>
        <taxon>Pleodorina</taxon>
    </lineage>
</organism>
<dbReference type="InterPro" id="IPR032675">
    <property type="entry name" value="LRR_dom_sf"/>
</dbReference>
<reference evidence="4 5" key="1">
    <citation type="journal article" date="2023" name="Commun. Biol.">
        <title>Reorganization of the ancestral sex-determining regions during the evolution of trioecy in Pleodorina starrii.</title>
        <authorList>
            <person name="Takahashi K."/>
            <person name="Suzuki S."/>
            <person name="Kawai-Toyooka H."/>
            <person name="Yamamoto K."/>
            <person name="Hamaji T."/>
            <person name="Ootsuki R."/>
            <person name="Yamaguchi H."/>
            <person name="Kawachi M."/>
            <person name="Higashiyama T."/>
            <person name="Nozaki H."/>
        </authorList>
    </citation>
    <scope>NUCLEOTIDE SEQUENCE [LARGE SCALE GENOMIC DNA]</scope>
    <source>
        <strain evidence="4 5">NIES-4479</strain>
    </source>
</reference>
<dbReference type="InterPro" id="IPR036047">
    <property type="entry name" value="F-box-like_dom_sf"/>
</dbReference>
<dbReference type="Gene3D" id="1.20.1280.50">
    <property type="match status" value="1"/>
</dbReference>